<keyword evidence="3" id="KW-0548">Nucleotidyltransferase</keyword>
<feature type="region of interest" description="Disordered" evidence="9">
    <location>
        <begin position="12"/>
        <end position="62"/>
    </location>
</feature>
<dbReference type="InterPro" id="IPR051083">
    <property type="entry name" value="GrpII_Intron_Splice-Mob/Def"/>
</dbReference>
<sequence length="452" mass="50411">MGLFDILKRLLGFGPRPDTGPAAPPGQPAPPPESLPGPASATIAEPSPQKRASAREAHEQPARRVRVVLKPLRYQSNLIPTSSSQEIVSGKPYRFAGIGPQQGQFRDLSRDIDQRWLDYFGLPVLATPDDLAAWLNIPIGQLAWLTHRTSRGHRAESVKQSHYVYSWIAKRSGGHRLIESPKSDLKHAQEQILRGLLDHVPPHTAAHGFVPGRSILTNASPHVGQRFVLKFDLRDFYVTVRYSRVVAIFRSLGYSREVAIWLARLTTSSVPWGIKAPVKEWELAKYASRHLPQGAPTSPALANLSAFGLDVRLDGLAGAYGLEYTRYADDLTFSGPGTAIPALHELIPLIQKIIRAERFSSNWQKRRVLRNGQRQTVAGVVVNEKLNVSRRDYDSLKATLHNCRKLGPSTQNHKSHPEFASHLRGRIAHVRQLNPARGEKLLAIYQQIDWSK</sequence>
<dbReference type="GO" id="GO:0046872">
    <property type="term" value="F:metal ion binding"/>
    <property type="evidence" value="ECO:0007669"/>
    <property type="project" value="UniProtKB-KW"/>
</dbReference>
<dbReference type="EMBL" id="FOQD01000010">
    <property type="protein sequence ID" value="SFI53948.1"/>
    <property type="molecule type" value="Genomic_DNA"/>
</dbReference>
<evidence type="ECO:0000256" key="9">
    <source>
        <dbReference type="SAM" id="MobiDB-lite"/>
    </source>
</evidence>
<dbReference type="RefSeq" id="WP_092051049.1">
    <property type="nucleotide sequence ID" value="NZ_FOQD01000010.1"/>
</dbReference>
<keyword evidence="2" id="KW-0808">Transferase</keyword>
<evidence type="ECO:0000256" key="1">
    <source>
        <dbReference type="ARBA" id="ARBA00012493"/>
    </source>
</evidence>
<protein>
    <recommendedName>
        <fullName evidence="1">RNA-directed DNA polymerase</fullName>
        <ecNumber evidence="1">2.7.7.49</ecNumber>
    </recommendedName>
</protein>
<evidence type="ECO:0000256" key="5">
    <source>
        <dbReference type="ARBA" id="ARBA00022842"/>
    </source>
</evidence>
<dbReference type="PANTHER" id="PTHR34047">
    <property type="entry name" value="NUCLEAR INTRON MATURASE 1, MITOCHONDRIAL-RELATED"/>
    <property type="match status" value="1"/>
</dbReference>
<feature type="compositionally biased region" description="Pro residues" evidence="9">
    <location>
        <begin position="22"/>
        <end position="35"/>
    </location>
</feature>
<dbReference type="Pfam" id="PF00078">
    <property type="entry name" value="RVT_1"/>
    <property type="match status" value="1"/>
</dbReference>
<dbReference type="CDD" id="cd03487">
    <property type="entry name" value="RT_Bac_retron_II"/>
    <property type="match status" value="1"/>
</dbReference>
<dbReference type="InterPro" id="IPR000477">
    <property type="entry name" value="RT_dom"/>
</dbReference>
<reference evidence="12" key="1">
    <citation type="submission" date="2016-10" db="EMBL/GenBank/DDBJ databases">
        <authorList>
            <person name="Varghese N."/>
            <person name="Submissions S."/>
        </authorList>
    </citation>
    <scope>NUCLEOTIDE SEQUENCE [LARGE SCALE GENOMIC DNA]</scope>
    <source>
        <strain evidence="12">DSM 26348</strain>
    </source>
</reference>
<evidence type="ECO:0000256" key="6">
    <source>
        <dbReference type="ARBA" id="ARBA00022918"/>
    </source>
</evidence>
<keyword evidence="4" id="KW-0479">Metal-binding</keyword>
<dbReference type="PRINTS" id="PR00866">
    <property type="entry name" value="RNADNAPOLMS"/>
</dbReference>
<feature type="domain" description="Reverse transcriptase" evidence="10">
    <location>
        <begin position="159"/>
        <end position="382"/>
    </location>
</feature>
<comment type="similarity">
    <text evidence="7">Belongs to the bacterial reverse transcriptase family.</text>
</comment>
<evidence type="ECO:0000256" key="7">
    <source>
        <dbReference type="ARBA" id="ARBA00034120"/>
    </source>
</evidence>
<name>A0A1I3J1U1_9PLAN</name>
<evidence type="ECO:0000259" key="10">
    <source>
        <dbReference type="PROSITE" id="PS50878"/>
    </source>
</evidence>
<dbReference type="EC" id="2.7.7.49" evidence="1"/>
<dbReference type="STRING" id="1576369.SAMN05421753_11024"/>
<evidence type="ECO:0000256" key="3">
    <source>
        <dbReference type="ARBA" id="ARBA00022695"/>
    </source>
</evidence>
<keyword evidence="6 11" id="KW-0695">RNA-directed DNA polymerase</keyword>
<dbReference type="InterPro" id="IPR000123">
    <property type="entry name" value="Reverse_transcriptase_msDNA"/>
</dbReference>
<evidence type="ECO:0000256" key="4">
    <source>
        <dbReference type="ARBA" id="ARBA00022723"/>
    </source>
</evidence>
<proteinExistence type="inferred from homology"/>
<dbReference type="PANTHER" id="PTHR34047:SF7">
    <property type="entry name" value="RNA-DIRECTED DNA POLYMERASE"/>
    <property type="match status" value="1"/>
</dbReference>
<keyword evidence="12" id="KW-1185">Reference proteome</keyword>
<dbReference type="GO" id="GO:0003964">
    <property type="term" value="F:RNA-directed DNA polymerase activity"/>
    <property type="evidence" value="ECO:0007669"/>
    <property type="project" value="UniProtKB-KW"/>
</dbReference>
<organism evidence="11 12">
    <name type="scientific">Planctomicrobium piriforme</name>
    <dbReference type="NCBI Taxonomy" id="1576369"/>
    <lineage>
        <taxon>Bacteria</taxon>
        <taxon>Pseudomonadati</taxon>
        <taxon>Planctomycetota</taxon>
        <taxon>Planctomycetia</taxon>
        <taxon>Planctomycetales</taxon>
        <taxon>Planctomycetaceae</taxon>
        <taxon>Planctomicrobium</taxon>
    </lineage>
</organism>
<dbReference type="PROSITE" id="PS50878">
    <property type="entry name" value="RT_POL"/>
    <property type="match status" value="1"/>
</dbReference>
<dbReference type="AlphaFoldDB" id="A0A1I3J1U1"/>
<evidence type="ECO:0000256" key="2">
    <source>
        <dbReference type="ARBA" id="ARBA00022679"/>
    </source>
</evidence>
<evidence type="ECO:0000313" key="12">
    <source>
        <dbReference type="Proteomes" id="UP000199518"/>
    </source>
</evidence>
<gene>
    <name evidence="11" type="ORF">SAMN05421753_11024</name>
</gene>
<dbReference type="OrthoDB" id="9788687at2"/>
<feature type="compositionally biased region" description="Basic and acidic residues" evidence="9">
    <location>
        <begin position="53"/>
        <end position="62"/>
    </location>
</feature>
<dbReference type="Proteomes" id="UP000199518">
    <property type="component" value="Unassembled WGS sequence"/>
</dbReference>
<comment type="catalytic activity">
    <reaction evidence="8">
        <text>DNA(n) + a 2'-deoxyribonucleoside 5'-triphosphate = DNA(n+1) + diphosphate</text>
        <dbReference type="Rhea" id="RHEA:22508"/>
        <dbReference type="Rhea" id="RHEA-COMP:17339"/>
        <dbReference type="Rhea" id="RHEA-COMP:17340"/>
        <dbReference type="ChEBI" id="CHEBI:33019"/>
        <dbReference type="ChEBI" id="CHEBI:61560"/>
        <dbReference type="ChEBI" id="CHEBI:173112"/>
        <dbReference type="EC" id="2.7.7.49"/>
    </reaction>
</comment>
<evidence type="ECO:0000256" key="8">
    <source>
        <dbReference type="ARBA" id="ARBA00048173"/>
    </source>
</evidence>
<dbReference type="GO" id="GO:0003723">
    <property type="term" value="F:RNA binding"/>
    <property type="evidence" value="ECO:0007669"/>
    <property type="project" value="InterPro"/>
</dbReference>
<accession>A0A1I3J1U1</accession>
<keyword evidence="5" id="KW-0460">Magnesium</keyword>
<evidence type="ECO:0000313" key="11">
    <source>
        <dbReference type="EMBL" id="SFI53948.1"/>
    </source>
</evidence>